<comment type="similarity">
    <text evidence="3">Belongs to the formate dehydrogenase gamma subunit family.</text>
</comment>
<feature type="transmembrane region" description="Helical" evidence="13">
    <location>
        <begin position="132"/>
        <end position="152"/>
    </location>
</feature>
<dbReference type="InterPro" id="IPR016174">
    <property type="entry name" value="Di-haem_cyt_TM"/>
</dbReference>
<dbReference type="PANTHER" id="PTHR30074:SF6">
    <property type="entry name" value="FORMATE DEHYDROGENASE GAMMA SUBUNIT"/>
    <property type="match status" value="1"/>
</dbReference>
<dbReference type="Pfam" id="PF01292">
    <property type="entry name" value="Ni_hydr_CYTB"/>
    <property type="match status" value="1"/>
</dbReference>
<feature type="domain" description="Cytochrome b561 bacterial/Ni-hydrogenase" evidence="14">
    <location>
        <begin position="170"/>
        <end position="351"/>
    </location>
</feature>
<evidence type="ECO:0000256" key="9">
    <source>
        <dbReference type="ARBA" id="ARBA00022982"/>
    </source>
</evidence>
<dbReference type="GO" id="GO:0036397">
    <property type="term" value="F:formate dehydrogenase (quinone) activity"/>
    <property type="evidence" value="ECO:0007669"/>
    <property type="project" value="TreeGrafter"/>
</dbReference>
<accession>A0A7Y6NPD6</accession>
<dbReference type="Proteomes" id="UP000529637">
    <property type="component" value="Unassembled WGS sequence"/>
</dbReference>
<comment type="cofactor">
    <cofactor evidence="1">
        <name>heme</name>
        <dbReference type="ChEBI" id="CHEBI:30413"/>
    </cofactor>
</comment>
<dbReference type="GO" id="GO:0008863">
    <property type="term" value="F:formate dehydrogenase (NAD+) activity"/>
    <property type="evidence" value="ECO:0007669"/>
    <property type="project" value="InterPro"/>
</dbReference>
<evidence type="ECO:0000313" key="16">
    <source>
        <dbReference type="Proteomes" id="UP000529637"/>
    </source>
</evidence>
<keyword evidence="6" id="KW-0349">Heme</keyword>
<proteinExistence type="inferred from homology"/>
<evidence type="ECO:0000313" key="15">
    <source>
        <dbReference type="EMBL" id="NUZ06849.1"/>
    </source>
</evidence>
<dbReference type="PANTHER" id="PTHR30074">
    <property type="entry name" value="FORMATE DEHYDROGENASE, NITRATE-INDUCIBLE, CYTOCHROME B556 FDN SUBUNIT"/>
    <property type="match status" value="1"/>
</dbReference>
<reference evidence="15 16" key="1">
    <citation type="submission" date="2020-06" db="EMBL/GenBank/DDBJ databases">
        <title>Schlegella sp. ID0723 isolated from air conditioner.</title>
        <authorList>
            <person name="Kim D.Y."/>
            <person name="Kim D.-U."/>
        </authorList>
    </citation>
    <scope>NUCLEOTIDE SEQUENCE [LARGE SCALE GENOMIC DNA]</scope>
    <source>
        <strain evidence="15 16">ID0723</strain>
    </source>
</reference>
<evidence type="ECO:0000256" key="7">
    <source>
        <dbReference type="ARBA" id="ARBA00022692"/>
    </source>
</evidence>
<feature type="transmembrane region" description="Helical" evidence="13">
    <location>
        <begin position="318"/>
        <end position="339"/>
    </location>
</feature>
<evidence type="ECO:0000256" key="11">
    <source>
        <dbReference type="ARBA" id="ARBA00023004"/>
    </source>
</evidence>
<evidence type="ECO:0000256" key="5">
    <source>
        <dbReference type="ARBA" id="ARBA00022475"/>
    </source>
</evidence>
<dbReference type="Gene3D" id="1.20.950.20">
    <property type="entry name" value="Transmembrane di-heme cytochromes, Chain C"/>
    <property type="match status" value="1"/>
</dbReference>
<dbReference type="SUPFAM" id="SSF81342">
    <property type="entry name" value="Transmembrane di-heme cytochromes"/>
    <property type="match status" value="1"/>
</dbReference>
<dbReference type="EMBL" id="JABWMJ010000006">
    <property type="protein sequence ID" value="NUZ06849.1"/>
    <property type="molecule type" value="Genomic_DNA"/>
</dbReference>
<dbReference type="NCBIfam" id="TIGR01583">
    <property type="entry name" value="formate-DH-gamm"/>
    <property type="match status" value="1"/>
</dbReference>
<dbReference type="GO" id="GO:0022904">
    <property type="term" value="P:respiratory electron transport chain"/>
    <property type="evidence" value="ECO:0007669"/>
    <property type="project" value="InterPro"/>
</dbReference>
<evidence type="ECO:0000256" key="6">
    <source>
        <dbReference type="ARBA" id="ARBA00022617"/>
    </source>
</evidence>
<evidence type="ECO:0000256" key="10">
    <source>
        <dbReference type="ARBA" id="ARBA00022989"/>
    </source>
</evidence>
<comment type="caution">
    <text evidence="15">The sequence shown here is derived from an EMBL/GenBank/DDBJ whole genome shotgun (WGS) entry which is preliminary data.</text>
</comment>
<evidence type="ECO:0000256" key="12">
    <source>
        <dbReference type="ARBA" id="ARBA00023136"/>
    </source>
</evidence>
<gene>
    <name evidence="15" type="ORF">HQN59_13875</name>
</gene>
<keyword evidence="9" id="KW-0249">Electron transport</keyword>
<evidence type="ECO:0000256" key="1">
    <source>
        <dbReference type="ARBA" id="ARBA00001971"/>
    </source>
</evidence>
<dbReference type="GO" id="GO:0009326">
    <property type="term" value="C:formate dehydrogenase complex"/>
    <property type="evidence" value="ECO:0007669"/>
    <property type="project" value="InterPro"/>
</dbReference>
<keyword evidence="7 13" id="KW-0812">Transmembrane</keyword>
<dbReference type="AlphaFoldDB" id="A0A7Y6NPD6"/>
<evidence type="ECO:0000256" key="8">
    <source>
        <dbReference type="ARBA" id="ARBA00022723"/>
    </source>
</evidence>
<dbReference type="InterPro" id="IPR051817">
    <property type="entry name" value="FDH_cytochrome_b556_subunit"/>
</dbReference>
<dbReference type="GO" id="GO:0009061">
    <property type="term" value="P:anaerobic respiration"/>
    <property type="evidence" value="ECO:0007669"/>
    <property type="project" value="TreeGrafter"/>
</dbReference>
<organism evidence="15 16">
    <name type="scientific">Piscinibacter koreensis</name>
    <dbReference type="NCBI Taxonomy" id="2742824"/>
    <lineage>
        <taxon>Bacteria</taxon>
        <taxon>Pseudomonadati</taxon>
        <taxon>Pseudomonadota</taxon>
        <taxon>Betaproteobacteria</taxon>
        <taxon>Burkholderiales</taxon>
        <taxon>Sphaerotilaceae</taxon>
        <taxon>Piscinibacter</taxon>
    </lineage>
</organism>
<keyword evidence="12 13" id="KW-0472">Membrane</keyword>
<keyword evidence="10 13" id="KW-1133">Transmembrane helix</keyword>
<keyword evidence="11" id="KW-0408">Iron</keyword>
<keyword evidence="4" id="KW-0813">Transport</keyword>
<dbReference type="GO" id="GO:0046872">
    <property type="term" value="F:metal ion binding"/>
    <property type="evidence" value="ECO:0007669"/>
    <property type="project" value="UniProtKB-KW"/>
</dbReference>
<keyword evidence="16" id="KW-1185">Reference proteome</keyword>
<evidence type="ECO:0000256" key="3">
    <source>
        <dbReference type="ARBA" id="ARBA00010747"/>
    </source>
</evidence>
<comment type="subcellular location">
    <subcellularLocation>
        <location evidence="2">Cell membrane</location>
        <topology evidence="2">Multi-pass membrane protein</topology>
    </subcellularLocation>
</comment>
<protein>
    <submittedName>
        <fullName evidence="15">Formate dehydrogenase subunit gamma</fullName>
    </submittedName>
</protein>
<keyword evidence="5" id="KW-1003">Cell membrane</keyword>
<sequence length="392" mass="41840">MPIAPAPTGAAAAAVPAPAPPAAATLAPPATGITRDARGDIASATASSPGIAGSYVIPAEPRADESNAVRARTQPGNNAPFWRQVRNSGNAQGTVNLPGAERGVLVQAFTQYPGSRYTTAGEAWRQVRNNWIIPYGGALIVITVFALGIFYWRRGPIGGHEPHTGRVIERFTPFERAAHWANALAFVVLAISGMVMAFGKFVLLPLTGSVLFGWLTYALKTVHNFVGPLFVVSLLVMIVGFIRSNLPARGDLHWIRRGGGLFGGAEPPSHRFNAGEKLVFWFGVLLLGLVVVASGLALDMLLPGLAYTRGDMHVAHMIHAVAAALMIAVFLGHIYLGTIGMRGAYAAMKTGYVDEGWAEAHHRYWYDDIRAGKIPAERSRRGRGGRVEQPAA</sequence>
<dbReference type="GO" id="GO:0009055">
    <property type="term" value="F:electron transfer activity"/>
    <property type="evidence" value="ECO:0007669"/>
    <property type="project" value="InterPro"/>
</dbReference>
<feature type="transmembrane region" description="Helical" evidence="13">
    <location>
        <begin position="177"/>
        <end position="195"/>
    </location>
</feature>
<keyword evidence="8" id="KW-0479">Metal-binding</keyword>
<dbReference type="GO" id="GO:0015944">
    <property type="term" value="P:formate oxidation"/>
    <property type="evidence" value="ECO:0007669"/>
    <property type="project" value="TreeGrafter"/>
</dbReference>
<evidence type="ECO:0000256" key="4">
    <source>
        <dbReference type="ARBA" id="ARBA00022448"/>
    </source>
</evidence>
<dbReference type="GO" id="GO:0005886">
    <property type="term" value="C:plasma membrane"/>
    <property type="evidence" value="ECO:0007669"/>
    <property type="project" value="UniProtKB-SubCell"/>
</dbReference>
<name>A0A7Y6NPD6_9BURK</name>
<evidence type="ECO:0000259" key="14">
    <source>
        <dbReference type="Pfam" id="PF01292"/>
    </source>
</evidence>
<evidence type="ECO:0000256" key="13">
    <source>
        <dbReference type="SAM" id="Phobius"/>
    </source>
</evidence>
<feature type="transmembrane region" description="Helical" evidence="13">
    <location>
        <begin position="278"/>
        <end position="298"/>
    </location>
</feature>
<evidence type="ECO:0000256" key="2">
    <source>
        <dbReference type="ARBA" id="ARBA00004651"/>
    </source>
</evidence>
<feature type="transmembrane region" description="Helical" evidence="13">
    <location>
        <begin position="225"/>
        <end position="246"/>
    </location>
</feature>
<dbReference type="InterPro" id="IPR006471">
    <property type="entry name" value="Formate_DH_gsu"/>
</dbReference>
<dbReference type="InterPro" id="IPR011577">
    <property type="entry name" value="Cyt_b561_bac/Ni-Hgenase"/>
</dbReference>